<comment type="caution">
    <text evidence="2">The sequence shown here is derived from an EMBL/GenBank/DDBJ whole genome shotgun (WGS) entry which is preliminary data.</text>
</comment>
<keyword evidence="3" id="KW-1185">Reference proteome</keyword>
<accession>L7LDU8</accession>
<dbReference type="RefSeq" id="WP_006894497.1">
    <property type="nucleotide sequence ID" value="NZ_BANU01000001.1"/>
</dbReference>
<evidence type="ECO:0000313" key="2">
    <source>
        <dbReference type="EMBL" id="GAC59310.1"/>
    </source>
</evidence>
<gene>
    <name evidence="2" type="ORF">GSI01S_01_02760</name>
</gene>
<proteinExistence type="predicted"/>
<protein>
    <submittedName>
        <fullName evidence="2">Uncharacterized protein</fullName>
    </submittedName>
</protein>
<evidence type="ECO:0000313" key="3">
    <source>
        <dbReference type="Proteomes" id="UP000035083"/>
    </source>
</evidence>
<name>L7LDU8_9ACTN</name>
<reference evidence="2 3" key="1">
    <citation type="submission" date="2012-12" db="EMBL/GenBank/DDBJ databases">
        <title>Whole genome shotgun sequence of Gordonia sihwensis NBRC 108236.</title>
        <authorList>
            <person name="Yoshida I."/>
            <person name="Hosoyama A."/>
            <person name="Tsuchikane K."/>
            <person name="Ando Y."/>
            <person name="Baba S."/>
            <person name="Ohji S."/>
            <person name="Hamada M."/>
            <person name="Tamura T."/>
            <person name="Yamazoe A."/>
            <person name="Yamazaki S."/>
            <person name="Fujita N."/>
        </authorList>
    </citation>
    <scope>NUCLEOTIDE SEQUENCE [LARGE SCALE GENOMIC DNA]</scope>
    <source>
        <strain evidence="2 3">NBRC 108236</strain>
    </source>
</reference>
<dbReference type="EMBL" id="BANU01000001">
    <property type="protein sequence ID" value="GAC59310.1"/>
    <property type="molecule type" value="Genomic_DNA"/>
</dbReference>
<feature type="region of interest" description="Disordered" evidence="1">
    <location>
        <begin position="1"/>
        <end position="30"/>
    </location>
</feature>
<dbReference type="AlphaFoldDB" id="L7LDU8"/>
<organism evidence="2 3">
    <name type="scientific">Gordonia sihwensis NBRC 108236</name>
    <dbReference type="NCBI Taxonomy" id="1223544"/>
    <lineage>
        <taxon>Bacteria</taxon>
        <taxon>Bacillati</taxon>
        <taxon>Actinomycetota</taxon>
        <taxon>Actinomycetes</taxon>
        <taxon>Mycobacteriales</taxon>
        <taxon>Gordoniaceae</taxon>
        <taxon>Gordonia</taxon>
    </lineage>
</organism>
<evidence type="ECO:0000256" key="1">
    <source>
        <dbReference type="SAM" id="MobiDB-lite"/>
    </source>
</evidence>
<dbReference type="Proteomes" id="UP000035083">
    <property type="component" value="Unassembled WGS sequence"/>
</dbReference>
<sequence length="102" mass="11544">MKRTRFLSGKPRQNGPDVVPFPRPGCAVTIPTPERNRRRVLGNGIRAIDSQHVWDEVMRRWAAEYHELRPFVPGSAAHSIDRDRPYVVRVSPASSFRGVVGV</sequence>